<evidence type="ECO:0000313" key="3">
    <source>
        <dbReference type="Proteomes" id="UP000309038"/>
    </source>
</evidence>
<reference evidence="2 3" key="1">
    <citation type="submission" date="2019-02" db="EMBL/GenBank/DDBJ databases">
        <title>Genome sequencing of the rare red list fungi Phlebia centrifuga.</title>
        <authorList>
            <person name="Buettner E."/>
            <person name="Kellner H."/>
        </authorList>
    </citation>
    <scope>NUCLEOTIDE SEQUENCE [LARGE SCALE GENOMIC DNA]</scope>
    <source>
        <strain evidence="2 3">DSM 108282</strain>
    </source>
</reference>
<evidence type="ECO:0000313" key="2">
    <source>
        <dbReference type="EMBL" id="THG97779.1"/>
    </source>
</evidence>
<gene>
    <name evidence="2" type="ORF">EW026_g4281</name>
</gene>
<accession>A0A4S4KM62</accession>
<keyword evidence="3" id="KW-1185">Reference proteome</keyword>
<name>A0A4S4KM62_9APHY</name>
<organism evidence="2 3">
    <name type="scientific">Hermanssonia centrifuga</name>
    <dbReference type="NCBI Taxonomy" id="98765"/>
    <lineage>
        <taxon>Eukaryota</taxon>
        <taxon>Fungi</taxon>
        <taxon>Dikarya</taxon>
        <taxon>Basidiomycota</taxon>
        <taxon>Agaricomycotina</taxon>
        <taxon>Agaricomycetes</taxon>
        <taxon>Polyporales</taxon>
        <taxon>Meruliaceae</taxon>
        <taxon>Hermanssonia</taxon>
    </lineage>
</organism>
<dbReference type="EMBL" id="SGPJ01000149">
    <property type="protein sequence ID" value="THG97779.1"/>
    <property type="molecule type" value="Genomic_DNA"/>
</dbReference>
<sequence length="518" mass="56811">MPTISYCSTLRQVEEGFTLSLNARYTLLAGSPSETSIKLKGPIVDADILLNTDLVLTLSGILDETKICNTVVKESYPAKHLLNYLRANANSLGFGTISDIYTDDEDNLPKLILSSAYARKDEGTSKLYLQSIDLVYVYRTKHRDNESIVDIFSGRSYLPFVTALDRLLASAIEGNSFGTVAEHLNITPMVDRIANSPEDETICEALSKLLRLRVRPLRFSAACHIPKADPELFDDESFVPPEDPSSSIPGGQYFDEMHWGNEYTAGELHGDSCWLDAVPEDTDVDETDWLFDRGSTALKPDCDLDATESTDSDSLLTPEASQVAVAAQYTVFSADLDAVECPRDILSFATHSSPLLEPWMMPSPSSSIKGSAFFVRSQWEPLDEDVDHTDLDFVDEPFPALVPFPEAPLTTPGSPQDLQDPCTWLSTDLFAPLLDSADDRHSAVGRRVSEGGAAATSDDLGRKTEALDEALVFQPDAYEDQDEEYTLWTIGLNPSDELDGAAPGTTGDTMSDMMLILD</sequence>
<dbReference type="AlphaFoldDB" id="A0A4S4KM62"/>
<comment type="caution">
    <text evidence="2">The sequence shown here is derived from an EMBL/GenBank/DDBJ whole genome shotgun (WGS) entry which is preliminary data.</text>
</comment>
<dbReference type="Proteomes" id="UP000309038">
    <property type="component" value="Unassembled WGS sequence"/>
</dbReference>
<feature type="region of interest" description="Disordered" evidence="1">
    <location>
        <begin position="442"/>
        <end position="461"/>
    </location>
</feature>
<proteinExistence type="predicted"/>
<evidence type="ECO:0000256" key="1">
    <source>
        <dbReference type="SAM" id="MobiDB-lite"/>
    </source>
</evidence>
<protein>
    <submittedName>
        <fullName evidence="2">Uncharacterized protein</fullName>
    </submittedName>
</protein>